<dbReference type="Pfam" id="PF07319">
    <property type="entry name" value="DnaI_N"/>
    <property type="match status" value="1"/>
</dbReference>
<protein>
    <submittedName>
        <fullName evidence="2">Primosomal protein DnaI</fullName>
    </submittedName>
</protein>
<dbReference type="SMART" id="SM00382">
    <property type="entry name" value="AAA"/>
    <property type="match status" value="1"/>
</dbReference>
<dbReference type="AlphaFoldDB" id="A0A511W471"/>
<dbReference type="CDD" id="cd00009">
    <property type="entry name" value="AAA"/>
    <property type="match status" value="1"/>
</dbReference>
<dbReference type="InterPro" id="IPR002611">
    <property type="entry name" value="IstB_ATP-bd"/>
</dbReference>
<proteinExistence type="predicted"/>
<gene>
    <name evidence="2" type="ORF">AHA02nite_16460</name>
</gene>
<comment type="caution">
    <text evidence="2">The sequence shown here is derived from an EMBL/GenBank/DDBJ whole genome shotgun (WGS) entry which is preliminary data.</text>
</comment>
<dbReference type="EMBL" id="BJYA01000011">
    <property type="protein sequence ID" value="GEN45870.1"/>
    <property type="molecule type" value="Genomic_DNA"/>
</dbReference>
<dbReference type="Proteomes" id="UP000321440">
    <property type="component" value="Unassembled WGS sequence"/>
</dbReference>
<reference evidence="2 3" key="1">
    <citation type="submission" date="2019-07" db="EMBL/GenBank/DDBJ databases">
        <title>Whole genome shotgun sequence of Alkalibacillus haloalkaliphilus NBRC 103110.</title>
        <authorList>
            <person name="Hosoyama A."/>
            <person name="Uohara A."/>
            <person name="Ohji S."/>
            <person name="Ichikawa N."/>
        </authorList>
    </citation>
    <scope>NUCLEOTIDE SEQUENCE [LARGE SCALE GENOMIC DNA]</scope>
    <source>
        <strain evidence="2 3">NBRC 103110</strain>
    </source>
</reference>
<dbReference type="PANTHER" id="PTHR30050:SF8">
    <property type="entry name" value="PRIMOSOMAL PROTEIN DNAI"/>
    <property type="match status" value="1"/>
</dbReference>
<dbReference type="Gene3D" id="3.40.50.300">
    <property type="entry name" value="P-loop containing nucleotide triphosphate hydrolases"/>
    <property type="match status" value="1"/>
</dbReference>
<organism evidence="2 3">
    <name type="scientific">Alkalibacillus haloalkaliphilus</name>
    <dbReference type="NCBI Taxonomy" id="94136"/>
    <lineage>
        <taxon>Bacteria</taxon>
        <taxon>Bacillati</taxon>
        <taxon>Bacillota</taxon>
        <taxon>Bacilli</taxon>
        <taxon>Bacillales</taxon>
        <taxon>Bacillaceae</taxon>
        <taxon>Alkalibacillus</taxon>
    </lineage>
</organism>
<sequence length="311" mass="36113">MEHIQSALQSWLKNNEDFQTSFNEMRKKILSSDRIKAFLKEHPELTEKQIDSQLMKLYEYDSQSVKCEKCASLDSCINVMKGYVPEARVQNGRVKLIYHECQRKERELQLQKQRSFVQSLHMPREIHDATFSQIKLEANGREEALQKVRQFYEDSGDTPPKKGVYLHGSFGVGKTYLLAALANELAKKQIDTLLIYMPEFVREMKASITDSTINQKIDQFKRASVLIFDDIGAEFLSPWFRDEVLGAILQFRMMERLPVFFTSNYDLSELESMLSKAGRGDVEELKAARIMERIRQVSEPVEVTGQNHRDQ</sequence>
<dbReference type="InterPro" id="IPR003593">
    <property type="entry name" value="AAA+_ATPase"/>
</dbReference>
<accession>A0A511W471</accession>
<dbReference type="NCBIfam" id="NF006505">
    <property type="entry name" value="PRK08939.1"/>
    <property type="match status" value="1"/>
</dbReference>
<dbReference type="InterPro" id="IPR009928">
    <property type="entry name" value="DnaI_N"/>
</dbReference>
<evidence type="ECO:0000313" key="2">
    <source>
        <dbReference type="EMBL" id="GEN45870.1"/>
    </source>
</evidence>
<evidence type="ECO:0000259" key="1">
    <source>
        <dbReference type="SMART" id="SM00382"/>
    </source>
</evidence>
<dbReference type="GO" id="GO:0005524">
    <property type="term" value="F:ATP binding"/>
    <property type="evidence" value="ECO:0007669"/>
    <property type="project" value="InterPro"/>
</dbReference>
<dbReference type="OrthoDB" id="61127at2"/>
<dbReference type="InterPro" id="IPR027417">
    <property type="entry name" value="P-loop_NTPase"/>
</dbReference>
<dbReference type="PANTHER" id="PTHR30050">
    <property type="entry name" value="CHROMOSOMAL REPLICATION INITIATOR PROTEIN DNAA"/>
    <property type="match status" value="1"/>
</dbReference>
<dbReference type="RefSeq" id="WP_146816181.1">
    <property type="nucleotide sequence ID" value="NZ_BJYA01000011.1"/>
</dbReference>
<dbReference type="Pfam" id="PF01695">
    <property type="entry name" value="IstB_IS21"/>
    <property type="match status" value="1"/>
</dbReference>
<feature type="domain" description="AAA+ ATPase" evidence="1">
    <location>
        <begin position="160"/>
        <end position="289"/>
    </location>
</feature>
<keyword evidence="3" id="KW-1185">Reference proteome</keyword>
<evidence type="ECO:0000313" key="3">
    <source>
        <dbReference type="Proteomes" id="UP000321440"/>
    </source>
</evidence>
<name>A0A511W471_9BACI</name>
<dbReference type="SUPFAM" id="SSF52540">
    <property type="entry name" value="P-loop containing nucleoside triphosphate hydrolases"/>
    <property type="match status" value="1"/>
</dbReference>
<dbReference type="GO" id="GO:0006260">
    <property type="term" value="P:DNA replication"/>
    <property type="evidence" value="ECO:0007669"/>
    <property type="project" value="TreeGrafter"/>
</dbReference>